<sequence>MRCGSVRRDPRGTWGKNIVELGGFNVWTIVELGGTRLKSTVELGGKHRGTWGKSAKSAVPDGLYLCSMMMTSIFFFFY</sequence>
<dbReference type="EMBL" id="FWWU01000007">
    <property type="protein sequence ID" value="SMB84150.1"/>
    <property type="molecule type" value="Genomic_DNA"/>
</dbReference>
<keyword evidence="2" id="KW-1185">Reference proteome</keyword>
<reference evidence="1 2" key="1">
    <citation type="submission" date="2017-04" db="EMBL/GenBank/DDBJ databases">
        <authorList>
            <person name="Afonso C.L."/>
            <person name="Miller P.J."/>
            <person name="Scott M.A."/>
            <person name="Spackman E."/>
            <person name="Goraichik I."/>
            <person name="Dimitrov K.M."/>
            <person name="Suarez D.L."/>
            <person name="Swayne D.E."/>
        </authorList>
    </citation>
    <scope>NUCLEOTIDE SEQUENCE [LARGE SCALE GENOMIC DNA]</scope>
    <source>
        <strain evidence="1 2">KR-140</strain>
    </source>
</reference>
<accession>A0A1W1USY0</accession>
<gene>
    <name evidence="1" type="ORF">SAMN00790413_05011</name>
</gene>
<evidence type="ECO:0000313" key="2">
    <source>
        <dbReference type="Proteomes" id="UP000192582"/>
    </source>
</evidence>
<organism evidence="1 2">
    <name type="scientific">Deinococcus hopiensis KR-140</name>
    <dbReference type="NCBI Taxonomy" id="695939"/>
    <lineage>
        <taxon>Bacteria</taxon>
        <taxon>Thermotogati</taxon>
        <taxon>Deinococcota</taxon>
        <taxon>Deinococci</taxon>
        <taxon>Deinococcales</taxon>
        <taxon>Deinococcaceae</taxon>
        <taxon>Deinococcus</taxon>
    </lineage>
</organism>
<protein>
    <submittedName>
        <fullName evidence="1">Uncharacterized protein</fullName>
    </submittedName>
</protein>
<dbReference type="Proteomes" id="UP000192582">
    <property type="component" value="Unassembled WGS sequence"/>
</dbReference>
<proteinExistence type="predicted"/>
<evidence type="ECO:0000313" key="1">
    <source>
        <dbReference type="EMBL" id="SMB84150.1"/>
    </source>
</evidence>
<dbReference type="AlphaFoldDB" id="A0A1W1USY0"/>
<name>A0A1W1USY0_9DEIO</name>